<sequence>MVALVCMMVDAVAAVLYEQFQMGELAVVGTTKKDEQMAVASGVTDELGLSQAVDCGADVQLQRMDVGAVSG</sequence>
<dbReference type="Proteomes" id="UP000316621">
    <property type="component" value="Chromosome 9"/>
</dbReference>
<organism evidence="1 2">
    <name type="scientific">Papaver somniferum</name>
    <name type="common">Opium poppy</name>
    <dbReference type="NCBI Taxonomy" id="3469"/>
    <lineage>
        <taxon>Eukaryota</taxon>
        <taxon>Viridiplantae</taxon>
        <taxon>Streptophyta</taxon>
        <taxon>Embryophyta</taxon>
        <taxon>Tracheophyta</taxon>
        <taxon>Spermatophyta</taxon>
        <taxon>Magnoliopsida</taxon>
        <taxon>Ranunculales</taxon>
        <taxon>Papaveraceae</taxon>
        <taxon>Papaveroideae</taxon>
        <taxon>Papaver</taxon>
    </lineage>
</organism>
<name>A0A4Y7L331_PAPSO</name>
<reference evidence="1 2" key="1">
    <citation type="journal article" date="2018" name="Science">
        <title>The opium poppy genome and morphinan production.</title>
        <authorList>
            <person name="Guo L."/>
            <person name="Winzer T."/>
            <person name="Yang X."/>
            <person name="Li Y."/>
            <person name="Ning Z."/>
            <person name="He Z."/>
            <person name="Teodor R."/>
            <person name="Lu Y."/>
            <person name="Bowser T.A."/>
            <person name="Graham I.A."/>
            <person name="Ye K."/>
        </authorList>
    </citation>
    <scope>NUCLEOTIDE SEQUENCE [LARGE SCALE GENOMIC DNA]</scope>
    <source>
        <strain evidence="2">cv. HN1</strain>
        <tissue evidence="1">Leaves</tissue>
    </source>
</reference>
<proteinExistence type="predicted"/>
<accession>A0A4Y7L331</accession>
<dbReference type="Gramene" id="RZC79052">
    <property type="protein sequence ID" value="RZC79052"/>
    <property type="gene ID" value="C5167_003272"/>
</dbReference>
<keyword evidence="2" id="KW-1185">Reference proteome</keyword>
<evidence type="ECO:0000313" key="1">
    <source>
        <dbReference type="EMBL" id="RZC79052.1"/>
    </source>
</evidence>
<protein>
    <submittedName>
        <fullName evidence="1">Uncharacterized protein</fullName>
    </submittedName>
</protein>
<gene>
    <name evidence="1" type="ORF">C5167_003272</name>
</gene>
<dbReference type="AlphaFoldDB" id="A0A4Y7L331"/>
<evidence type="ECO:0000313" key="2">
    <source>
        <dbReference type="Proteomes" id="UP000316621"/>
    </source>
</evidence>
<dbReference type="EMBL" id="CM010723">
    <property type="protein sequence ID" value="RZC79052.1"/>
    <property type="molecule type" value="Genomic_DNA"/>
</dbReference>